<sequence length="218" mass="23873">MILLLSPFEKKSRCARARRLSDTIAPIASREIAFIGRSPRGTCRAPSATGAAAIWKEGNNRQKKITLMWWMNKAKQIDHMLKKDQILGIKNRGGCMKRSISAREAKGGKTAAGARGACEAFKGPVSLEKFARRILPLSPGPNSRNIRAETAAVRRHLKLDGKVLMSHLSRSRNSMFDNFRCLDESAPRPGRGGAVSCSIKFNAKDTGIRKTASSRSAP</sequence>
<evidence type="ECO:0000313" key="1">
    <source>
        <dbReference type="EMBL" id="GBP29334.1"/>
    </source>
</evidence>
<comment type="caution">
    <text evidence="1">The sequence shown here is derived from an EMBL/GenBank/DDBJ whole genome shotgun (WGS) entry which is preliminary data.</text>
</comment>
<evidence type="ECO:0000313" key="2">
    <source>
        <dbReference type="Proteomes" id="UP000299102"/>
    </source>
</evidence>
<reference evidence="1 2" key="1">
    <citation type="journal article" date="2019" name="Commun. Biol.">
        <title>The bagworm genome reveals a unique fibroin gene that provides high tensile strength.</title>
        <authorList>
            <person name="Kono N."/>
            <person name="Nakamura H."/>
            <person name="Ohtoshi R."/>
            <person name="Tomita M."/>
            <person name="Numata K."/>
            <person name="Arakawa K."/>
        </authorList>
    </citation>
    <scope>NUCLEOTIDE SEQUENCE [LARGE SCALE GENOMIC DNA]</scope>
</reference>
<proteinExistence type="predicted"/>
<organism evidence="1 2">
    <name type="scientific">Eumeta variegata</name>
    <name type="common">Bagworm moth</name>
    <name type="synonym">Eumeta japonica</name>
    <dbReference type="NCBI Taxonomy" id="151549"/>
    <lineage>
        <taxon>Eukaryota</taxon>
        <taxon>Metazoa</taxon>
        <taxon>Ecdysozoa</taxon>
        <taxon>Arthropoda</taxon>
        <taxon>Hexapoda</taxon>
        <taxon>Insecta</taxon>
        <taxon>Pterygota</taxon>
        <taxon>Neoptera</taxon>
        <taxon>Endopterygota</taxon>
        <taxon>Lepidoptera</taxon>
        <taxon>Glossata</taxon>
        <taxon>Ditrysia</taxon>
        <taxon>Tineoidea</taxon>
        <taxon>Psychidae</taxon>
        <taxon>Oiketicinae</taxon>
        <taxon>Eumeta</taxon>
    </lineage>
</organism>
<name>A0A4C1UU42_EUMVA</name>
<gene>
    <name evidence="1" type="ORF">EVAR_22706_1</name>
</gene>
<accession>A0A4C1UU42</accession>
<dbReference type="Proteomes" id="UP000299102">
    <property type="component" value="Unassembled WGS sequence"/>
</dbReference>
<dbReference type="AlphaFoldDB" id="A0A4C1UU42"/>
<protein>
    <submittedName>
        <fullName evidence="1">Uncharacterized protein</fullName>
    </submittedName>
</protein>
<keyword evidence="2" id="KW-1185">Reference proteome</keyword>
<dbReference type="EMBL" id="BGZK01000219">
    <property type="protein sequence ID" value="GBP29334.1"/>
    <property type="molecule type" value="Genomic_DNA"/>
</dbReference>